<feature type="transmembrane region" description="Helical" evidence="6">
    <location>
        <begin position="159"/>
        <end position="180"/>
    </location>
</feature>
<feature type="domain" description="Major facilitator superfamily (MFS) profile" evidence="7">
    <location>
        <begin position="58"/>
        <end position="517"/>
    </location>
</feature>
<evidence type="ECO:0000313" key="9">
    <source>
        <dbReference type="Proteomes" id="UP000235371"/>
    </source>
</evidence>
<dbReference type="PROSITE" id="PS50850">
    <property type="entry name" value="MFS"/>
    <property type="match status" value="1"/>
</dbReference>
<feature type="transmembrane region" description="Helical" evidence="6">
    <location>
        <begin position="186"/>
        <end position="211"/>
    </location>
</feature>
<reference evidence="8 9" key="1">
    <citation type="submission" date="2016-04" db="EMBL/GenBank/DDBJ databases">
        <title>A degradative enzymes factory behind the ericoid mycorrhizal symbiosis.</title>
        <authorList>
            <consortium name="DOE Joint Genome Institute"/>
            <person name="Martino E."/>
            <person name="Morin E."/>
            <person name="Grelet G."/>
            <person name="Kuo A."/>
            <person name="Kohler A."/>
            <person name="Daghino S."/>
            <person name="Barry K."/>
            <person name="Choi C."/>
            <person name="Cichocki N."/>
            <person name="Clum A."/>
            <person name="Copeland A."/>
            <person name="Hainaut M."/>
            <person name="Haridas S."/>
            <person name="Labutti K."/>
            <person name="Lindquist E."/>
            <person name="Lipzen A."/>
            <person name="Khouja H.-R."/>
            <person name="Murat C."/>
            <person name="Ohm R."/>
            <person name="Olson A."/>
            <person name="Spatafora J."/>
            <person name="Veneault-Fourrey C."/>
            <person name="Henrissat B."/>
            <person name="Grigoriev I."/>
            <person name="Martin F."/>
            <person name="Perotto S."/>
        </authorList>
    </citation>
    <scope>NUCLEOTIDE SEQUENCE [LARGE SCALE GENOMIC DNA]</scope>
    <source>
        <strain evidence="8 9">E</strain>
    </source>
</reference>
<dbReference type="Pfam" id="PF07690">
    <property type="entry name" value="MFS_1"/>
    <property type="match status" value="1"/>
</dbReference>
<feature type="transmembrane region" description="Helical" evidence="6">
    <location>
        <begin position="457"/>
        <end position="478"/>
    </location>
</feature>
<dbReference type="EMBL" id="KZ613912">
    <property type="protein sequence ID" value="PMD51743.1"/>
    <property type="molecule type" value="Genomic_DNA"/>
</dbReference>
<evidence type="ECO:0000256" key="1">
    <source>
        <dbReference type="ARBA" id="ARBA00004141"/>
    </source>
</evidence>
<proteinExistence type="predicted"/>
<keyword evidence="3 6" id="KW-1133">Transmembrane helix</keyword>
<gene>
    <name evidence="8" type="ORF">K444DRAFT_669464</name>
</gene>
<evidence type="ECO:0000256" key="5">
    <source>
        <dbReference type="SAM" id="MobiDB-lite"/>
    </source>
</evidence>
<evidence type="ECO:0000259" key="7">
    <source>
        <dbReference type="PROSITE" id="PS50850"/>
    </source>
</evidence>
<feature type="transmembrane region" description="Helical" evidence="6">
    <location>
        <begin position="399"/>
        <end position="417"/>
    </location>
</feature>
<dbReference type="Proteomes" id="UP000235371">
    <property type="component" value="Unassembled WGS sequence"/>
</dbReference>
<sequence length="545" mass="59646">MPSSEYDTQHAHHAVDETASLLASHRRDDGDDVTNTTASTLVNRRAAAKKRSYIKTHFVILITLVVFIIDFAFCLIDAPQIEIFEHIICNAYYMSNSAVLTSNRTDRMKASSSCVVDAVQSELAILTQFKDTLDMLPSLVLAVPYGILAETFGRKPIMLMSMIGIAAEVLIDVLICWLPQVFRLRIIWITPLLQILGGGISVTNSMLYTMLADFLEPADRANAFYLISASSLLGEVTGNTMAATLMRISSWLPIMIAVGIFSLSPLLILLLPETMKARPCYVDTSTILTQPARNGTKRLRDEFQDLWTRLNILKGVVFKSTNIMLLMSAFFLSGIADQSSTLELQYVRKFFGWSYSRGALIVSSLPSGLDVIVFLILLPLLDRILIERMHVLPSAKDLIMVRASAIILAFGSLLFALSSETLVLIASISVLTLGDGIEVAMRSLLTSLIPPHQVSTVYTGVAVVSGAGGMIAGPILAMTFKVGMRAGGRWLALPFYVVAALFFLIIMAVCRVQLRKTDENEDATTSNGRFDDDGGSSVEHDQGGQ</sequence>
<accession>A0A2J6SLU7</accession>
<dbReference type="CDD" id="cd06174">
    <property type="entry name" value="MFS"/>
    <property type="match status" value="1"/>
</dbReference>
<evidence type="ECO:0000313" key="8">
    <source>
        <dbReference type="EMBL" id="PMD51743.1"/>
    </source>
</evidence>
<dbReference type="OrthoDB" id="194139at2759"/>
<dbReference type="GeneID" id="36595607"/>
<evidence type="ECO:0000256" key="2">
    <source>
        <dbReference type="ARBA" id="ARBA00022692"/>
    </source>
</evidence>
<name>A0A2J6SLU7_9HELO</name>
<dbReference type="InterPro" id="IPR011701">
    <property type="entry name" value="MFS"/>
</dbReference>
<dbReference type="InParanoid" id="A0A2J6SLU7"/>
<keyword evidence="4 6" id="KW-0472">Membrane</keyword>
<dbReference type="GO" id="GO:0016020">
    <property type="term" value="C:membrane"/>
    <property type="evidence" value="ECO:0007669"/>
    <property type="project" value="UniProtKB-SubCell"/>
</dbReference>
<keyword evidence="9" id="KW-1185">Reference proteome</keyword>
<feature type="region of interest" description="Disordered" evidence="5">
    <location>
        <begin position="518"/>
        <end position="545"/>
    </location>
</feature>
<dbReference type="RefSeq" id="XP_024728647.1">
    <property type="nucleotide sequence ID" value="XM_024887531.1"/>
</dbReference>
<evidence type="ECO:0000256" key="3">
    <source>
        <dbReference type="ARBA" id="ARBA00022989"/>
    </source>
</evidence>
<dbReference type="InterPro" id="IPR036259">
    <property type="entry name" value="MFS_trans_sf"/>
</dbReference>
<dbReference type="SUPFAM" id="SSF103473">
    <property type="entry name" value="MFS general substrate transporter"/>
    <property type="match status" value="1"/>
</dbReference>
<organism evidence="8 9">
    <name type="scientific">Hyaloscypha bicolor E</name>
    <dbReference type="NCBI Taxonomy" id="1095630"/>
    <lineage>
        <taxon>Eukaryota</taxon>
        <taxon>Fungi</taxon>
        <taxon>Dikarya</taxon>
        <taxon>Ascomycota</taxon>
        <taxon>Pezizomycotina</taxon>
        <taxon>Leotiomycetes</taxon>
        <taxon>Helotiales</taxon>
        <taxon>Hyaloscyphaceae</taxon>
        <taxon>Hyaloscypha</taxon>
        <taxon>Hyaloscypha bicolor</taxon>
    </lineage>
</organism>
<comment type="subcellular location">
    <subcellularLocation>
        <location evidence="1">Membrane</location>
        <topology evidence="1">Multi-pass membrane protein</topology>
    </subcellularLocation>
</comment>
<feature type="transmembrane region" description="Helical" evidence="6">
    <location>
        <begin position="355"/>
        <end position="378"/>
    </location>
</feature>
<evidence type="ECO:0000256" key="6">
    <source>
        <dbReference type="SAM" id="Phobius"/>
    </source>
</evidence>
<feature type="transmembrane region" description="Helical" evidence="6">
    <location>
        <begin position="251"/>
        <end position="271"/>
    </location>
</feature>
<dbReference type="PANTHER" id="PTHR23507">
    <property type="entry name" value="ZGC:174356"/>
    <property type="match status" value="1"/>
</dbReference>
<feature type="transmembrane region" description="Helical" evidence="6">
    <location>
        <begin position="58"/>
        <end position="78"/>
    </location>
</feature>
<keyword evidence="2 6" id="KW-0812">Transmembrane</keyword>
<evidence type="ECO:0000256" key="4">
    <source>
        <dbReference type="ARBA" id="ARBA00023136"/>
    </source>
</evidence>
<dbReference type="Gene3D" id="1.20.1250.20">
    <property type="entry name" value="MFS general substrate transporter like domains"/>
    <property type="match status" value="1"/>
</dbReference>
<protein>
    <submittedName>
        <fullName evidence="8">MFS general substrate transporter</fullName>
    </submittedName>
</protein>
<dbReference type="InterPro" id="IPR020846">
    <property type="entry name" value="MFS_dom"/>
</dbReference>
<feature type="transmembrane region" description="Helical" evidence="6">
    <location>
        <begin position="316"/>
        <end position="335"/>
    </location>
</feature>
<dbReference type="PANTHER" id="PTHR23507:SF1">
    <property type="entry name" value="FI18259P1-RELATED"/>
    <property type="match status" value="1"/>
</dbReference>
<feature type="transmembrane region" description="Helical" evidence="6">
    <location>
        <begin position="490"/>
        <end position="510"/>
    </location>
</feature>
<dbReference type="AlphaFoldDB" id="A0A2J6SLU7"/>
<dbReference type="GO" id="GO:0022857">
    <property type="term" value="F:transmembrane transporter activity"/>
    <property type="evidence" value="ECO:0007669"/>
    <property type="project" value="InterPro"/>
</dbReference>